<dbReference type="InterPro" id="IPR000073">
    <property type="entry name" value="AB_hydrolase_1"/>
</dbReference>
<dbReference type="PANTHER" id="PTHR43798">
    <property type="entry name" value="MONOACYLGLYCEROL LIPASE"/>
    <property type="match status" value="1"/>
</dbReference>
<organism evidence="2 3">
    <name type="scientific">Seohaeicola saemankumensis</name>
    <dbReference type="NCBI Taxonomy" id="481181"/>
    <lineage>
        <taxon>Bacteria</taxon>
        <taxon>Pseudomonadati</taxon>
        <taxon>Pseudomonadota</taxon>
        <taxon>Alphaproteobacteria</taxon>
        <taxon>Rhodobacterales</taxon>
        <taxon>Roseobacteraceae</taxon>
        <taxon>Seohaeicola</taxon>
    </lineage>
</organism>
<accession>A0ABW3TJG0</accession>
<name>A0ABW3TJG0_9RHOB</name>
<keyword evidence="2" id="KW-0378">Hydrolase</keyword>
<evidence type="ECO:0000313" key="2">
    <source>
        <dbReference type="EMBL" id="MFD1195935.1"/>
    </source>
</evidence>
<sequence length="275" mass="30848">MLIQVDGIDVNFEERGLGWPILMLHGGYLDHRHMMDEMEPAFQHHDGWHRLYPDLPAHGHTPTLPRPMTFDAILEHVIRFMDAVVPGQRFAVAGMSAGGHLARGLAAKSPDRLLGVFINAAPFVIDYERRDLPEPSTIFEEDGFADKAGDRTDTLRFLQPVRDTALVEWDTLCLRPALSLLDEAAALESWQPENYAFSFNPDESGVPFSAPSLILAGRQDTVAGYRDTWKSVEHFPRATFATLDGCGHFIAPAKRNLFRSLIIDWLERMERDGGG</sequence>
<comment type="caution">
    <text evidence="2">The sequence shown here is derived from an EMBL/GenBank/DDBJ whole genome shotgun (WGS) entry which is preliminary data.</text>
</comment>
<evidence type="ECO:0000259" key="1">
    <source>
        <dbReference type="Pfam" id="PF00561"/>
    </source>
</evidence>
<evidence type="ECO:0000313" key="3">
    <source>
        <dbReference type="Proteomes" id="UP001597151"/>
    </source>
</evidence>
<reference evidence="3" key="1">
    <citation type="journal article" date="2019" name="Int. J. Syst. Evol. Microbiol.">
        <title>The Global Catalogue of Microorganisms (GCM) 10K type strain sequencing project: providing services to taxonomists for standard genome sequencing and annotation.</title>
        <authorList>
            <consortium name="The Broad Institute Genomics Platform"/>
            <consortium name="The Broad Institute Genome Sequencing Center for Infectious Disease"/>
            <person name="Wu L."/>
            <person name="Ma J."/>
        </authorList>
    </citation>
    <scope>NUCLEOTIDE SEQUENCE [LARGE SCALE GENOMIC DNA]</scope>
    <source>
        <strain evidence="3">CCUG 55328</strain>
    </source>
</reference>
<gene>
    <name evidence="2" type="ORF">ACFQ3C_14775</name>
</gene>
<keyword evidence="3" id="KW-1185">Reference proteome</keyword>
<dbReference type="PANTHER" id="PTHR43798:SF6">
    <property type="entry name" value="HYDROLASE, PUTATIVE (AFU_ORTHOLOGUE AFUA_4G13070)-RELATED"/>
    <property type="match status" value="1"/>
</dbReference>
<dbReference type="EMBL" id="JBHTKR010000006">
    <property type="protein sequence ID" value="MFD1195935.1"/>
    <property type="molecule type" value="Genomic_DNA"/>
</dbReference>
<protein>
    <submittedName>
        <fullName evidence="2">Alpha/beta fold hydrolase</fullName>
    </submittedName>
</protein>
<proteinExistence type="predicted"/>
<feature type="domain" description="AB hydrolase-1" evidence="1">
    <location>
        <begin position="20"/>
        <end position="250"/>
    </location>
</feature>
<dbReference type="Proteomes" id="UP001597151">
    <property type="component" value="Unassembled WGS sequence"/>
</dbReference>
<dbReference type="Pfam" id="PF00561">
    <property type="entry name" value="Abhydrolase_1"/>
    <property type="match status" value="1"/>
</dbReference>
<dbReference type="Gene3D" id="3.40.50.1820">
    <property type="entry name" value="alpha/beta hydrolase"/>
    <property type="match status" value="1"/>
</dbReference>
<dbReference type="InterPro" id="IPR050266">
    <property type="entry name" value="AB_hydrolase_sf"/>
</dbReference>
<dbReference type="SUPFAM" id="SSF53474">
    <property type="entry name" value="alpha/beta-Hydrolases"/>
    <property type="match status" value="1"/>
</dbReference>
<dbReference type="InterPro" id="IPR029058">
    <property type="entry name" value="AB_hydrolase_fold"/>
</dbReference>
<dbReference type="GO" id="GO:0016787">
    <property type="term" value="F:hydrolase activity"/>
    <property type="evidence" value="ECO:0007669"/>
    <property type="project" value="UniProtKB-KW"/>
</dbReference>